<dbReference type="GO" id="GO:0032259">
    <property type="term" value="P:methylation"/>
    <property type="evidence" value="ECO:0007669"/>
    <property type="project" value="UniProtKB-KW"/>
</dbReference>
<keyword evidence="2" id="KW-0489">Methyltransferase</keyword>
<dbReference type="Gene3D" id="3.40.50.150">
    <property type="entry name" value="Vaccinia Virus protein VP39"/>
    <property type="match status" value="1"/>
</dbReference>
<proteinExistence type="inferred from homology"/>
<evidence type="ECO:0000313" key="5">
    <source>
        <dbReference type="EMBL" id="GMR54000.1"/>
    </source>
</evidence>
<dbReference type="CDD" id="cd02440">
    <property type="entry name" value="AdoMet_MTases"/>
    <property type="match status" value="1"/>
</dbReference>
<dbReference type="InterPro" id="IPR025714">
    <property type="entry name" value="Methyltranfer_dom"/>
</dbReference>
<dbReference type="Pfam" id="PF13847">
    <property type="entry name" value="Methyltransf_31"/>
    <property type="match status" value="1"/>
</dbReference>
<dbReference type="Proteomes" id="UP001328107">
    <property type="component" value="Unassembled WGS sequence"/>
</dbReference>
<evidence type="ECO:0000313" key="6">
    <source>
        <dbReference type="Proteomes" id="UP001328107"/>
    </source>
</evidence>
<comment type="similarity">
    <text evidence="1">Belongs to the methyltransferase superfamily.</text>
</comment>
<feature type="domain" description="Methyltransferase" evidence="4">
    <location>
        <begin position="42"/>
        <end position="159"/>
    </location>
</feature>
<gene>
    <name evidence="5" type="ORF">PMAYCL1PPCAC_24195</name>
</gene>
<evidence type="ECO:0000256" key="3">
    <source>
        <dbReference type="ARBA" id="ARBA00022679"/>
    </source>
</evidence>
<name>A0AAN5I7F6_9BILA</name>
<dbReference type="PANTHER" id="PTHR12176:SF80">
    <property type="entry name" value="EEF1A LYSINE METHYLTRANSFERASE 4"/>
    <property type="match status" value="1"/>
</dbReference>
<dbReference type="SUPFAM" id="SSF53335">
    <property type="entry name" value="S-adenosyl-L-methionine-dependent methyltransferases"/>
    <property type="match status" value="1"/>
</dbReference>
<evidence type="ECO:0000256" key="1">
    <source>
        <dbReference type="ARBA" id="ARBA00008361"/>
    </source>
</evidence>
<dbReference type="EMBL" id="BTRK01000005">
    <property type="protein sequence ID" value="GMR54000.1"/>
    <property type="molecule type" value="Genomic_DNA"/>
</dbReference>
<dbReference type="InterPro" id="IPR051419">
    <property type="entry name" value="Lys/N-term_MeTrsfase_sf"/>
</dbReference>
<evidence type="ECO:0000256" key="2">
    <source>
        <dbReference type="ARBA" id="ARBA00022603"/>
    </source>
</evidence>
<comment type="caution">
    <text evidence="5">The sequence shown here is derived from an EMBL/GenBank/DDBJ whole genome shotgun (WGS) entry which is preliminary data.</text>
</comment>
<dbReference type="PANTHER" id="PTHR12176">
    <property type="entry name" value="SAM-DEPENDENT METHYLTRANSFERASE SUPERFAMILY PROTEIN"/>
    <property type="match status" value="1"/>
</dbReference>
<organism evidence="5 6">
    <name type="scientific">Pristionchus mayeri</name>
    <dbReference type="NCBI Taxonomy" id="1317129"/>
    <lineage>
        <taxon>Eukaryota</taxon>
        <taxon>Metazoa</taxon>
        <taxon>Ecdysozoa</taxon>
        <taxon>Nematoda</taxon>
        <taxon>Chromadorea</taxon>
        <taxon>Rhabditida</taxon>
        <taxon>Rhabditina</taxon>
        <taxon>Diplogasteromorpha</taxon>
        <taxon>Diplogasteroidea</taxon>
        <taxon>Neodiplogasteridae</taxon>
        <taxon>Pristionchus</taxon>
    </lineage>
</organism>
<dbReference type="GO" id="GO:0008168">
    <property type="term" value="F:methyltransferase activity"/>
    <property type="evidence" value="ECO:0007669"/>
    <property type="project" value="UniProtKB-KW"/>
</dbReference>
<evidence type="ECO:0000259" key="4">
    <source>
        <dbReference type="Pfam" id="PF13847"/>
    </source>
</evidence>
<dbReference type="InterPro" id="IPR029063">
    <property type="entry name" value="SAM-dependent_MTases_sf"/>
</dbReference>
<dbReference type="AlphaFoldDB" id="A0AAN5I7F6"/>
<sequence>MESNAQYAEKDYWENRFEKETHYEWLAGFDSYKEVLLKYIRPEERILHIGCGSSDLSMRLFELGYKNITNVDYSERLIWSRREEFAEMEWICDDITSLSLIEDEKYDVVIEKATIEALLVKEKSAWSPSSSALSTLDSVWRSIDRVLNKDGLFLSISFTQPHFRIPALLRNPSWNIETDSFGESFHFFVYVCRKGENNEQMMERYSKMAPDWLRDATEE</sequence>
<keyword evidence="6" id="KW-1185">Reference proteome</keyword>
<keyword evidence="3" id="KW-0808">Transferase</keyword>
<reference evidence="6" key="1">
    <citation type="submission" date="2022-10" db="EMBL/GenBank/DDBJ databases">
        <title>Genome assembly of Pristionchus species.</title>
        <authorList>
            <person name="Yoshida K."/>
            <person name="Sommer R.J."/>
        </authorList>
    </citation>
    <scope>NUCLEOTIDE SEQUENCE [LARGE SCALE GENOMIC DNA]</scope>
    <source>
        <strain evidence="6">RS5460</strain>
    </source>
</reference>
<protein>
    <recommendedName>
        <fullName evidence="4">Methyltransferase domain-containing protein</fullName>
    </recommendedName>
</protein>
<accession>A0AAN5I7F6</accession>